<dbReference type="InterPro" id="IPR043131">
    <property type="entry name" value="BCAT-like_N"/>
</dbReference>
<dbReference type="Proteomes" id="UP000464318">
    <property type="component" value="Chromosome"/>
</dbReference>
<reference evidence="1 2" key="1">
    <citation type="submission" date="2018-04" db="EMBL/GenBank/DDBJ databases">
        <title>Characteristic and Complete Genome Sequencing of A Novel Member of Infective Endocarditis Causative Bacteria: Bergeyella cardium QL-PH.</title>
        <authorList>
            <person name="Pan H."/>
            <person name="Sun E."/>
            <person name="Zhang Y."/>
        </authorList>
    </citation>
    <scope>NUCLEOTIDE SEQUENCE [LARGE SCALE GENOMIC DNA]</scope>
    <source>
        <strain evidence="1 2">HPQL</strain>
    </source>
</reference>
<dbReference type="InterPro" id="IPR036038">
    <property type="entry name" value="Aminotransferase-like"/>
</dbReference>
<dbReference type="EMBL" id="CP029149">
    <property type="protein sequence ID" value="QHN66139.1"/>
    <property type="molecule type" value="Genomic_DNA"/>
</dbReference>
<gene>
    <name evidence="1" type="ORF">DBX24_07320</name>
</gene>
<dbReference type="Gene3D" id="3.20.10.10">
    <property type="entry name" value="D-amino Acid Aminotransferase, subunit A, domain 2"/>
    <property type="match status" value="1"/>
</dbReference>
<dbReference type="AlphaFoldDB" id="A0A6P1QWI1"/>
<name>A0A6P1QWI1_9FLAO</name>
<dbReference type="OrthoDB" id="9805628at2"/>
<protein>
    <submittedName>
        <fullName evidence="1">Aminodeoxychorismate lyase</fullName>
    </submittedName>
</protein>
<dbReference type="GO" id="GO:0016829">
    <property type="term" value="F:lyase activity"/>
    <property type="evidence" value="ECO:0007669"/>
    <property type="project" value="UniProtKB-KW"/>
</dbReference>
<sequence>MKMSYTSEDFSAINTAFLFGDAVKVSFFVRNGAVIMAEECYFYLMASMRKMRMRIPLTYTLEYFQDLFDTEVLAKGVQNAIINLIVYRNVEDTLLKKRNVSYYFDVSPIDDILKIQGEYSLDIIKEVIVNTSLLSNIRTHCPENIYAGIYAEENDLDEVILLNANKRIARSISGNLLFLQEGRIKVPKQTEGALISPLMENFVTFLHRQNLAEVDQVEMAAFESQKADEILLVSDEKGLYSVTRIRNKTFGTQTFSNWVQQWQEKFNDKED</sequence>
<dbReference type="Pfam" id="PF01063">
    <property type="entry name" value="Aminotran_4"/>
    <property type="match status" value="1"/>
</dbReference>
<dbReference type="KEGG" id="bcad:DBX24_07320"/>
<evidence type="ECO:0000313" key="1">
    <source>
        <dbReference type="EMBL" id="QHN66139.1"/>
    </source>
</evidence>
<organism evidence="1 2">
    <name type="scientific">Bergeyella cardium</name>
    <dbReference type="NCBI Taxonomy" id="1585976"/>
    <lineage>
        <taxon>Bacteria</taxon>
        <taxon>Pseudomonadati</taxon>
        <taxon>Bacteroidota</taxon>
        <taxon>Flavobacteriia</taxon>
        <taxon>Flavobacteriales</taxon>
        <taxon>Weeksellaceae</taxon>
        <taxon>Bergeyella</taxon>
    </lineage>
</organism>
<dbReference type="InterPro" id="IPR043132">
    <property type="entry name" value="BCAT-like_C"/>
</dbReference>
<proteinExistence type="predicted"/>
<evidence type="ECO:0000313" key="2">
    <source>
        <dbReference type="Proteomes" id="UP000464318"/>
    </source>
</evidence>
<dbReference type="SUPFAM" id="SSF56752">
    <property type="entry name" value="D-aminoacid aminotransferase-like PLP-dependent enzymes"/>
    <property type="match status" value="1"/>
</dbReference>
<accession>A0A6P1QWI1</accession>
<dbReference type="InterPro" id="IPR001544">
    <property type="entry name" value="Aminotrans_IV"/>
</dbReference>
<dbReference type="Gene3D" id="3.30.470.10">
    <property type="match status" value="1"/>
</dbReference>
<keyword evidence="2" id="KW-1185">Reference proteome</keyword>
<keyword evidence="1" id="KW-0456">Lyase</keyword>